<organism evidence="2 3">
    <name type="scientific">Thalassospira xianhensis MCCC 1A02616</name>
    <dbReference type="NCBI Taxonomy" id="1177929"/>
    <lineage>
        <taxon>Bacteria</taxon>
        <taxon>Pseudomonadati</taxon>
        <taxon>Pseudomonadota</taxon>
        <taxon>Alphaproteobacteria</taxon>
        <taxon>Rhodospirillales</taxon>
        <taxon>Thalassospiraceae</taxon>
        <taxon>Thalassospira</taxon>
    </lineage>
</organism>
<evidence type="ECO:0000313" key="3">
    <source>
        <dbReference type="Proteomes" id="UP000252419"/>
    </source>
</evidence>
<evidence type="ECO:0000259" key="1">
    <source>
        <dbReference type="Pfam" id="PF01656"/>
    </source>
</evidence>
<dbReference type="Proteomes" id="UP000252419">
    <property type="component" value="Unassembled WGS sequence"/>
</dbReference>
<sequence length="218" mass="23788">MGKTSASRKRKIVTIASPKGGSGKTTATRNLAVLAALEGLTVATVDFDRQRTLTKWWGKRPPECAPIIHYEVTLTDLEEVAAVAEIDDADIILVDTPPSVEDHAEAMRMLIDMSDLVLVATFQGGDDLDSVIPWMQYLRQTDIPAAFVLGGTKRRTISLEDAKRKLIQKGELCPIDLPHYEDISQAANVGLGIAEIKNAKGAEDAEGIWHFVRGRLAI</sequence>
<keyword evidence="3" id="KW-1185">Reference proteome</keyword>
<evidence type="ECO:0000313" key="2">
    <source>
        <dbReference type="EMBL" id="RCK06382.1"/>
    </source>
</evidence>
<dbReference type="InterPro" id="IPR050678">
    <property type="entry name" value="DNA_Partitioning_ATPase"/>
</dbReference>
<dbReference type="PIRSF" id="PIRSF009320">
    <property type="entry name" value="Nuc_binding_HP_1000"/>
    <property type="match status" value="1"/>
</dbReference>
<proteinExistence type="predicted"/>
<feature type="domain" description="CobQ/CobB/MinD/ParA nucleotide binding" evidence="1">
    <location>
        <begin position="13"/>
        <end position="102"/>
    </location>
</feature>
<reference evidence="2 3" key="1">
    <citation type="submission" date="2014-07" db="EMBL/GenBank/DDBJ databases">
        <title>Draft genome sequence of Thalassospira xianhensis P-4 (MCCC 1A02616).</title>
        <authorList>
            <person name="Lai Q."/>
            <person name="Shao Z."/>
        </authorList>
    </citation>
    <scope>NUCLEOTIDE SEQUENCE [LARGE SCALE GENOMIC DNA]</scope>
    <source>
        <strain evidence="2 3">MCCC 1A02616</strain>
    </source>
</reference>
<dbReference type="AlphaFoldDB" id="A0A367UH47"/>
<dbReference type="PANTHER" id="PTHR13696">
    <property type="entry name" value="P-LOOP CONTAINING NUCLEOSIDE TRIPHOSPHATE HYDROLASE"/>
    <property type="match status" value="1"/>
</dbReference>
<comment type="caution">
    <text evidence="2">The sequence shown here is derived from an EMBL/GenBank/DDBJ whole genome shotgun (WGS) entry which is preliminary data.</text>
</comment>
<protein>
    <recommendedName>
        <fullName evidence="1">CobQ/CobB/MinD/ParA nucleotide binding domain-containing protein</fullName>
    </recommendedName>
</protein>
<dbReference type="EMBL" id="JPWA01000008">
    <property type="protein sequence ID" value="RCK06382.1"/>
    <property type="molecule type" value="Genomic_DNA"/>
</dbReference>
<dbReference type="PANTHER" id="PTHR13696:SF96">
    <property type="entry name" value="COBQ_COBB_MIND_PARA NUCLEOTIDE BINDING DOMAIN-CONTAINING PROTEIN"/>
    <property type="match status" value="1"/>
</dbReference>
<dbReference type="Pfam" id="PF01656">
    <property type="entry name" value="CbiA"/>
    <property type="match status" value="1"/>
</dbReference>
<dbReference type="Gene3D" id="3.40.50.300">
    <property type="entry name" value="P-loop containing nucleotide triphosphate hydrolases"/>
    <property type="match status" value="1"/>
</dbReference>
<dbReference type="InterPro" id="IPR002586">
    <property type="entry name" value="CobQ/CobB/MinD/ParA_Nub-bd_dom"/>
</dbReference>
<accession>A0A367UH47</accession>
<dbReference type="CDD" id="cd02042">
    <property type="entry name" value="ParAB_family"/>
    <property type="match status" value="1"/>
</dbReference>
<gene>
    <name evidence="2" type="ORF">TH5_09310</name>
</gene>
<name>A0A367UH47_9PROT</name>
<dbReference type="SUPFAM" id="SSF52540">
    <property type="entry name" value="P-loop containing nucleoside triphosphate hydrolases"/>
    <property type="match status" value="1"/>
</dbReference>
<dbReference type="InterPro" id="IPR027417">
    <property type="entry name" value="P-loop_NTPase"/>
</dbReference>